<dbReference type="Proteomes" id="UP000614047">
    <property type="component" value="Unassembled WGS sequence"/>
</dbReference>
<dbReference type="Gene3D" id="3.20.20.30">
    <property type="entry name" value="Luciferase-like domain"/>
    <property type="match status" value="2"/>
</dbReference>
<reference evidence="2" key="1">
    <citation type="submission" date="2020-11" db="EMBL/GenBank/DDBJ databases">
        <title>Sequencing the genomes of 1000 actinobacteria strains.</title>
        <authorList>
            <person name="Klenk H.-P."/>
        </authorList>
    </citation>
    <scope>NUCLEOTIDE SEQUENCE</scope>
    <source>
        <strain evidence="2">DSM 43175</strain>
    </source>
</reference>
<proteinExistence type="predicted"/>
<dbReference type="RefSeq" id="WP_231403791.1">
    <property type="nucleotide sequence ID" value="NZ_BAABES010000026.1"/>
</dbReference>
<sequence>MGGSPMDIGRLGIWDSGLRMGDVGRNAEAAAELEELGYGALWLGGSPGVRHAVPLLEATSRIVVATGILSIWDHEPERVAEEQAGLDEAHPGRFLLGLGASHGALVGDRYARPYSAMIGYLDRLDAAGSPAGHRVLAALGPRMLAAARDRAAGAHPYLVTPEHTRRAREILGTGPLLAPEVKAVLDADPDRARAVARGHLEMYLALPNYTRNLLKLGFGEEDLVGGGSDALIDAVFAWGDPEAVGRRIAEHIDAGADHVTLQVVIPDQDRLPLREWRELAPLVTA</sequence>
<organism evidence="2 3">
    <name type="scientific">Actinomadura viridis</name>
    <dbReference type="NCBI Taxonomy" id="58110"/>
    <lineage>
        <taxon>Bacteria</taxon>
        <taxon>Bacillati</taxon>
        <taxon>Actinomycetota</taxon>
        <taxon>Actinomycetes</taxon>
        <taxon>Streptosporangiales</taxon>
        <taxon>Thermomonosporaceae</taxon>
        <taxon>Actinomadura</taxon>
    </lineage>
</organism>
<dbReference type="InterPro" id="IPR011251">
    <property type="entry name" value="Luciferase-like_dom"/>
</dbReference>
<evidence type="ECO:0000313" key="3">
    <source>
        <dbReference type="Proteomes" id="UP000614047"/>
    </source>
</evidence>
<evidence type="ECO:0000259" key="1">
    <source>
        <dbReference type="Pfam" id="PF00296"/>
    </source>
</evidence>
<dbReference type="GO" id="GO:0005829">
    <property type="term" value="C:cytosol"/>
    <property type="evidence" value="ECO:0007669"/>
    <property type="project" value="TreeGrafter"/>
</dbReference>
<dbReference type="InterPro" id="IPR019922">
    <property type="entry name" value="Lucif-like_OxRdatse_MSMEG_4141"/>
</dbReference>
<gene>
    <name evidence="2" type="ORF">IW256_003065</name>
</gene>
<dbReference type="PANTHER" id="PTHR30137">
    <property type="entry name" value="LUCIFERASE-LIKE MONOOXYGENASE"/>
    <property type="match status" value="1"/>
</dbReference>
<dbReference type="InterPro" id="IPR050766">
    <property type="entry name" value="Bact_Lucif_Oxidored"/>
</dbReference>
<dbReference type="NCBIfam" id="TIGR03620">
    <property type="entry name" value="F420_MSMEG_4141"/>
    <property type="match status" value="1"/>
</dbReference>
<protein>
    <submittedName>
        <fullName evidence="2">F420-dependent oxidoreductase</fullName>
    </submittedName>
</protein>
<dbReference type="SUPFAM" id="SSF51679">
    <property type="entry name" value="Bacterial luciferase-like"/>
    <property type="match status" value="1"/>
</dbReference>
<accession>A0A931GJA3</accession>
<dbReference type="InterPro" id="IPR036661">
    <property type="entry name" value="Luciferase-like_sf"/>
</dbReference>
<dbReference type="PANTHER" id="PTHR30137:SF18">
    <property type="entry name" value="CONSERVED PROTEIN"/>
    <property type="match status" value="1"/>
</dbReference>
<dbReference type="AlphaFoldDB" id="A0A931GJA3"/>
<keyword evidence="3" id="KW-1185">Reference proteome</keyword>
<evidence type="ECO:0000313" key="2">
    <source>
        <dbReference type="EMBL" id="MBG6088952.1"/>
    </source>
</evidence>
<comment type="caution">
    <text evidence="2">The sequence shown here is derived from an EMBL/GenBank/DDBJ whole genome shotgun (WGS) entry which is preliminary data.</text>
</comment>
<name>A0A931GJA3_9ACTN</name>
<dbReference type="EMBL" id="JADOUA010000001">
    <property type="protein sequence ID" value="MBG6088952.1"/>
    <property type="molecule type" value="Genomic_DNA"/>
</dbReference>
<dbReference type="Pfam" id="PF00296">
    <property type="entry name" value="Bac_luciferase"/>
    <property type="match status" value="1"/>
</dbReference>
<feature type="domain" description="Luciferase-like" evidence="1">
    <location>
        <begin position="22"/>
        <end position="121"/>
    </location>
</feature>
<dbReference type="GO" id="GO:0016705">
    <property type="term" value="F:oxidoreductase activity, acting on paired donors, with incorporation or reduction of molecular oxygen"/>
    <property type="evidence" value="ECO:0007669"/>
    <property type="project" value="InterPro"/>
</dbReference>